<proteinExistence type="inferred from homology"/>
<evidence type="ECO:0000256" key="1">
    <source>
        <dbReference type="ARBA" id="ARBA00004642"/>
    </source>
</evidence>
<comment type="similarity">
    <text evidence="2">Belongs to the CDI family. ICK/KRP subfamily.</text>
</comment>
<dbReference type="GO" id="GO:0004861">
    <property type="term" value="F:cyclin-dependent protein serine/threonine kinase inhibitor activity"/>
    <property type="evidence" value="ECO:0007669"/>
    <property type="project" value="InterPro"/>
</dbReference>
<evidence type="ECO:0000313" key="6">
    <source>
        <dbReference type="Proteomes" id="UP000233551"/>
    </source>
</evidence>
<dbReference type="STRING" id="22663.A0A2I0K9P2"/>
<dbReference type="GeneID" id="116189257"/>
<comment type="caution">
    <text evidence="5">The sequence shown here is derived from an EMBL/GenBank/DDBJ whole genome shotgun (WGS) entry which is preliminary data.</text>
</comment>
<organism evidence="5 6">
    <name type="scientific">Punica granatum</name>
    <name type="common">Pomegranate</name>
    <dbReference type="NCBI Taxonomy" id="22663"/>
    <lineage>
        <taxon>Eukaryota</taxon>
        <taxon>Viridiplantae</taxon>
        <taxon>Streptophyta</taxon>
        <taxon>Embryophyta</taxon>
        <taxon>Tracheophyta</taxon>
        <taxon>Spermatophyta</taxon>
        <taxon>Magnoliopsida</taxon>
        <taxon>eudicotyledons</taxon>
        <taxon>Gunneridae</taxon>
        <taxon>Pentapetalae</taxon>
        <taxon>rosids</taxon>
        <taxon>malvids</taxon>
        <taxon>Myrtales</taxon>
        <taxon>Lythraceae</taxon>
        <taxon>Punica</taxon>
    </lineage>
</organism>
<dbReference type="InterPro" id="IPR044275">
    <property type="entry name" value="KRP"/>
</dbReference>
<protein>
    <submittedName>
        <fullName evidence="5">Uncharacterized protein</fullName>
    </submittedName>
</protein>
<dbReference type="OrthoDB" id="6373236at2759"/>
<evidence type="ECO:0000313" key="5">
    <source>
        <dbReference type="EMBL" id="PKI64803.1"/>
    </source>
</evidence>
<comment type="subcellular location">
    <subcellularLocation>
        <location evidence="1">Nucleus</location>
        <location evidence="1">Nucleoplasm</location>
    </subcellularLocation>
</comment>
<keyword evidence="3" id="KW-0649">Protein kinase inhibitor</keyword>
<dbReference type="Pfam" id="PF02234">
    <property type="entry name" value="CDI"/>
    <property type="match status" value="1"/>
</dbReference>
<dbReference type="GO" id="GO:0051726">
    <property type="term" value="P:regulation of cell cycle"/>
    <property type="evidence" value="ECO:0007669"/>
    <property type="project" value="InterPro"/>
</dbReference>
<evidence type="ECO:0000256" key="4">
    <source>
        <dbReference type="ARBA" id="ARBA00023306"/>
    </source>
</evidence>
<dbReference type="PANTHER" id="PTHR46776">
    <property type="entry name" value="CYCLIN-DEPENDENT KINASE INHIBITOR 4-RELATED"/>
    <property type="match status" value="1"/>
</dbReference>
<dbReference type="Proteomes" id="UP000233551">
    <property type="component" value="Unassembled WGS sequence"/>
</dbReference>
<dbReference type="InterPro" id="IPR044898">
    <property type="entry name" value="CDI_dom_sf"/>
</dbReference>
<dbReference type="AlphaFoldDB" id="A0A2I0K9P2"/>
<dbReference type="GO" id="GO:0005654">
    <property type="term" value="C:nucleoplasm"/>
    <property type="evidence" value="ECO:0007669"/>
    <property type="project" value="UniProtKB-SubCell"/>
</dbReference>
<keyword evidence="4" id="KW-0131">Cell cycle</keyword>
<reference evidence="5 6" key="1">
    <citation type="submission" date="2017-11" db="EMBL/GenBank/DDBJ databases">
        <title>De-novo sequencing of pomegranate (Punica granatum L.) genome.</title>
        <authorList>
            <person name="Akparov Z."/>
            <person name="Amiraslanov A."/>
            <person name="Hajiyeva S."/>
            <person name="Abbasov M."/>
            <person name="Kaur K."/>
            <person name="Hamwieh A."/>
            <person name="Solovyev V."/>
            <person name="Salamov A."/>
            <person name="Braich B."/>
            <person name="Kosarev P."/>
            <person name="Mahmoud A."/>
            <person name="Hajiyev E."/>
            <person name="Babayeva S."/>
            <person name="Izzatullayeva V."/>
            <person name="Mammadov A."/>
            <person name="Mammadov A."/>
            <person name="Sharifova S."/>
            <person name="Ojaghi J."/>
            <person name="Eynullazada K."/>
            <person name="Bayramov B."/>
            <person name="Abdulazimova A."/>
            <person name="Shahmuradov I."/>
        </authorList>
    </citation>
    <scope>NUCLEOTIDE SEQUENCE [LARGE SCALE GENOMIC DNA]</scope>
    <source>
        <strain evidence="6">cv. AG2017</strain>
        <tissue evidence="5">Leaf</tissue>
    </source>
</reference>
<dbReference type="Gene3D" id="4.10.365.10">
    <property type="entry name" value="p27"/>
    <property type="match status" value="1"/>
</dbReference>
<dbReference type="InterPro" id="IPR003175">
    <property type="entry name" value="CDI_dom"/>
</dbReference>
<name>A0A2I0K9P2_PUNGR</name>
<dbReference type="EMBL" id="PGOL01000793">
    <property type="protein sequence ID" value="PKI64803.1"/>
    <property type="molecule type" value="Genomic_DNA"/>
</dbReference>
<evidence type="ECO:0000256" key="3">
    <source>
        <dbReference type="ARBA" id="ARBA00023013"/>
    </source>
</evidence>
<evidence type="ECO:0000256" key="2">
    <source>
        <dbReference type="ARBA" id="ARBA00010274"/>
    </source>
</evidence>
<gene>
    <name evidence="5" type="ORF">CRG98_014799</name>
</gene>
<keyword evidence="6" id="KW-1185">Reference proteome</keyword>
<sequence>MGKCMKKSKITAEVSLVEVVSPRSSSALMGGVRTRAKSLALRRLLGTAPDPNSSSSSSCYLELRSRRLHKPPQPPIRPRNQLPRPRQGSRASSNFRRSSPDDARDGSSLVSSRLAVDSGSAASVSMSCEEMQSRCEGHFGRIARGSSEDSDRRENNSESDEQNERQASSSTMLGLVQGGNDVVPGIPTADEMEEFFAFAEQEQRRLFIEKYNFDVLTDMPLPGRYEWVRIRP</sequence>
<dbReference type="PIRSF" id="PIRSF017811">
    <property type="entry name" value="CDK_inhib_pln"/>
    <property type="match status" value="1"/>
</dbReference>
<accession>A0A2I0K9P2</accession>